<feature type="transmembrane region" description="Helical" evidence="1">
    <location>
        <begin position="36"/>
        <end position="62"/>
    </location>
</feature>
<comment type="caution">
    <text evidence="2">The sequence shown here is derived from an EMBL/GenBank/DDBJ whole genome shotgun (WGS) entry which is preliminary data.</text>
</comment>
<proteinExistence type="predicted"/>
<keyword evidence="1" id="KW-0472">Membrane</keyword>
<name>A0ABT9VWU9_9BACI</name>
<keyword evidence="1" id="KW-0812">Transmembrane</keyword>
<dbReference type="RefSeq" id="WP_307392633.1">
    <property type="nucleotide sequence ID" value="NZ_BAAADK010000011.1"/>
</dbReference>
<gene>
    <name evidence="2" type="ORF">J2S11_001372</name>
</gene>
<organism evidence="2 3">
    <name type="scientific">Caldalkalibacillus horti</name>
    <dbReference type="NCBI Taxonomy" id="77523"/>
    <lineage>
        <taxon>Bacteria</taxon>
        <taxon>Bacillati</taxon>
        <taxon>Bacillota</taxon>
        <taxon>Bacilli</taxon>
        <taxon>Bacillales</taxon>
        <taxon>Bacillaceae</taxon>
        <taxon>Caldalkalibacillus</taxon>
    </lineage>
</organism>
<evidence type="ECO:0000256" key="1">
    <source>
        <dbReference type="SAM" id="Phobius"/>
    </source>
</evidence>
<evidence type="ECO:0000313" key="2">
    <source>
        <dbReference type="EMBL" id="MDQ0165471.1"/>
    </source>
</evidence>
<evidence type="ECO:0000313" key="3">
    <source>
        <dbReference type="Proteomes" id="UP001235840"/>
    </source>
</evidence>
<reference evidence="2 3" key="1">
    <citation type="submission" date="2023-07" db="EMBL/GenBank/DDBJ databases">
        <title>Genomic Encyclopedia of Type Strains, Phase IV (KMG-IV): sequencing the most valuable type-strain genomes for metagenomic binning, comparative biology and taxonomic classification.</title>
        <authorList>
            <person name="Goeker M."/>
        </authorList>
    </citation>
    <scope>NUCLEOTIDE SEQUENCE [LARGE SCALE GENOMIC DNA]</scope>
    <source>
        <strain evidence="2 3">DSM 12751</strain>
    </source>
</reference>
<dbReference type="Proteomes" id="UP001235840">
    <property type="component" value="Unassembled WGS sequence"/>
</dbReference>
<keyword evidence="1" id="KW-1133">Transmembrane helix</keyword>
<feature type="transmembrane region" description="Helical" evidence="1">
    <location>
        <begin position="68"/>
        <end position="86"/>
    </location>
</feature>
<keyword evidence="3" id="KW-1185">Reference proteome</keyword>
<sequence length="104" mass="12169">MVIEVICIMFLSYLFYRQGIRQLFKSRLLKDMKADFFAYSFLMITGLLLGTLSSFAVLWLLVEVYHPVLQVVVASLCSIFIGEFLYRRNKYLIKKTLPQSKNSK</sequence>
<dbReference type="EMBL" id="JAUSTY010000005">
    <property type="protein sequence ID" value="MDQ0165471.1"/>
    <property type="molecule type" value="Genomic_DNA"/>
</dbReference>
<protein>
    <submittedName>
        <fullName evidence="2">Uncharacterized protein YacL</fullName>
    </submittedName>
</protein>
<accession>A0ABT9VWU9</accession>